<name>A0A069RI71_PEPLI</name>
<dbReference type="GO" id="GO:0016979">
    <property type="term" value="F:lipoate-protein ligase activity"/>
    <property type="evidence" value="ECO:0007669"/>
    <property type="project" value="UniProtKB-EC"/>
</dbReference>
<evidence type="ECO:0000256" key="5">
    <source>
        <dbReference type="ARBA" id="ARBA00022741"/>
    </source>
</evidence>
<dbReference type="NCBIfam" id="TIGR00545">
    <property type="entry name" value="lipoyltrans"/>
    <property type="match status" value="1"/>
</dbReference>
<dbReference type="STRING" id="1121324.CLIT_2c03350"/>
<evidence type="ECO:0000256" key="1">
    <source>
        <dbReference type="ARBA" id="ARBA00005085"/>
    </source>
</evidence>
<keyword evidence="4 9" id="KW-0436">Ligase</keyword>
<evidence type="ECO:0000313" key="9">
    <source>
        <dbReference type="EMBL" id="KDR96729.1"/>
    </source>
</evidence>
<evidence type="ECO:0000313" key="10">
    <source>
        <dbReference type="Proteomes" id="UP000027946"/>
    </source>
</evidence>
<dbReference type="Proteomes" id="UP000027946">
    <property type="component" value="Unassembled WGS sequence"/>
</dbReference>
<dbReference type="Pfam" id="PF10437">
    <property type="entry name" value="Lip_prot_lig_C"/>
    <property type="match status" value="1"/>
</dbReference>
<dbReference type="InterPro" id="IPR045864">
    <property type="entry name" value="aa-tRNA-synth_II/BPL/LPL"/>
</dbReference>
<evidence type="ECO:0000256" key="2">
    <source>
        <dbReference type="ARBA" id="ARBA00005124"/>
    </source>
</evidence>
<dbReference type="InterPro" id="IPR004562">
    <property type="entry name" value="LipoylTrfase_LipoateP_Ligase"/>
</dbReference>
<dbReference type="GO" id="GO:0017118">
    <property type="term" value="F:lipoyltransferase activity"/>
    <property type="evidence" value="ECO:0007669"/>
    <property type="project" value="TreeGrafter"/>
</dbReference>
<dbReference type="InterPro" id="IPR019491">
    <property type="entry name" value="Lipoate_protein_ligase_C"/>
</dbReference>
<keyword evidence="10" id="KW-1185">Reference proteome</keyword>
<dbReference type="Gene3D" id="3.30.390.50">
    <property type="entry name" value="CO dehydrogenase flavoprotein, C-terminal domain"/>
    <property type="match status" value="1"/>
</dbReference>
<dbReference type="EC" id="6.3.1.20" evidence="3"/>
<dbReference type="EMBL" id="JJMM01000002">
    <property type="protein sequence ID" value="KDR96729.1"/>
    <property type="molecule type" value="Genomic_DNA"/>
</dbReference>
<dbReference type="AlphaFoldDB" id="A0A069RI71"/>
<protein>
    <recommendedName>
        <fullName evidence="3">lipoate--protein ligase</fullName>
        <ecNumber evidence="3">6.3.1.20</ecNumber>
    </recommendedName>
</protein>
<dbReference type="PROSITE" id="PS51733">
    <property type="entry name" value="BPL_LPL_CATALYTIC"/>
    <property type="match status" value="1"/>
</dbReference>
<dbReference type="GO" id="GO:0005524">
    <property type="term" value="F:ATP binding"/>
    <property type="evidence" value="ECO:0007669"/>
    <property type="project" value="UniProtKB-KW"/>
</dbReference>
<dbReference type="Gene3D" id="3.30.930.10">
    <property type="entry name" value="Bira Bifunctional Protein, Domain 2"/>
    <property type="match status" value="1"/>
</dbReference>
<dbReference type="InterPro" id="IPR004143">
    <property type="entry name" value="BPL_LPL_catalytic"/>
</dbReference>
<keyword evidence="5" id="KW-0547">Nucleotide-binding</keyword>
<feature type="domain" description="BPL/LPL catalytic" evidence="8">
    <location>
        <begin position="31"/>
        <end position="214"/>
    </location>
</feature>
<evidence type="ECO:0000256" key="3">
    <source>
        <dbReference type="ARBA" id="ARBA00012367"/>
    </source>
</evidence>
<dbReference type="eggNOG" id="COG0095">
    <property type="taxonomic scope" value="Bacteria"/>
</dbReference>
<gene>
    <name evidence="9" type="primary">lplA</name>
    <name evidence="9" type="ORF">CLIT_2c03350</name>
</gene>
<dbReference type="PANTHER" id="PTHR12561:SF3">
    <property type="entry name" value="LIPOYLTRANSFERASE 1, MITOCHONDRIAL"/>
    <property type="match status" value="1"/>
</dbReference>
<comment type="catalytic activity">
    <reaction evidence="7">
        <text>L-lysyl-[lipoyl-carrier protein] + (R)-lipoate + ATP = N(6)-[(R)-lipoyl]-L-lysyl-[lipoyl-carrier protein] + AMP + diphosphate + H(+)</text>
        <dbReference type="Rhea" id="RHEA:49288"/>
        <dbReference type="Rhea" id="RHEA-COMP:10500"/>
        <dbReference type="Rhea" id="RHEA-COMP:10502"/>
        <dbReference type="ChEBI" id="CHEBI:15378"/>
        <dbReference type="ChEBI" id="CHEBI:29969"/>
        <dbReference type="ChEBI" id="CHEBI:30616"/>
        <dbReference type="ChEBI" id="CHEBI:33019"/>
        <dbReference type="ChEBI" id="CHEBI:83088"/>
        <dbReference type="ChEBI" id="CHEBI:83099"/>
        <dbReference type="ChEBI" id="CHEBI:456215"/>
        <dbReference type="EC" id="6.3.1.20"/>
    </reaction>
</comment>
<dbReference type="Pfam" id="PF21948">
    <property type="entry name" value="LplA-B_cat"/>
    <property type="match status" value="1"/>
</dbReference>
<evidence type="ECO:0000256" key="6">
    <source>
        <dbReference type="ARBA" id="ARBA00022840"/>
    </source>
</evidence>
<comment type="pathway">
    <text evidence="1">Protein modification; protein lipoylation via exogenous pathway; protein N(6)-(lipoyl)lysine from lipoate: step 2/2.</text>
</comment>
<comment type="pathway">
    <text evidence="2">Protein modification; protein lipoylation via exogenous pathway; protein N(6)-(lipoyl)lysine from lipoate: step 1/2.</text>
</comment>
<accession>A0A069RI71</accession>
<dbReference type="UniPathway" id="UPA00537">
    <property type="reaction ID" value="UER00594"/>
</dbReference>
<keyword evidence="9" id="KW-0808">Transferase</keyword>
<reference evidence="9 10" key="1">
    <citation type="submission" date="2014-03" db="EMBL/GenBank/DDBJ databases">
        <title>Genome sequence of Clostridium litorale W6, DSM 5388.</title>
        <authorList>
            <person name="Poehlein A."/>
            <person name="Jagirdar A."/>
            <person name="Khonsari B."/>
            <person name="Chibani C.M."/>
            <person name="Gutierrez Gutierrez D.A."/>
            <person name="Davydova E."/>
            <person name="Alghaithi H.S."/>
            <person name="Nair K.P."/>
            <person name="Dhamotharan K."/>
            <person name="Chandran L."/>
            <person name="G W."/>
            <person name="Daniel R."/>
        </authorList>
    </citation>
    <scope>NUCLEOTIDE SEQUENCE [LARGE SCALE GENOMIC DNA]</scope>
    <source>
        <strain evidence="9 10">W6</strain>
    </source>
</reference>
<dbReference type="GO" id="GO:0005737">
    <property type="term" value="C:cytoplasm"/>
    <property type="evidence" value="ECO:0007669"/>
    <property type="project" value="TreeGrafter"/>
</dbReference>
<evidence type="ECO:0000259" key="8">
    <source>
        <dbReference type="PROSITE" id="PS51733"/>
    </source>
</evidence>
<dbReference type="PANTHER" id="PTHR12561">
    <property type="entry name" value="LIPOATE-PROTEIN LIGASE"/>
    <property type="match status" value="1"/>
</dbReference>
<keyword evidence="9" id="KW-0548">Nucleotidyltransferase</keyword>
<dbReference type="CDD" id="cd16443">
    <property type="entry name" value="LplA"/>
    <property type="match status" value="1"/>
</dbReference>
<dbReference type="GO" id="GO:0009249">
    <property type="term" value="P:protein lipoylation"/>
    <property type="evidence" value="ECO:0007669"/>
    <property type="project" value="InterPro"/>
</dbReference>
<sequence>MNNIKTRIIISNSLNPWENLALEEALLDDVQKNEAILYLWQNENTVVIGRNQNPWRECDHRRLESDGGKLARRLSGGGAVFHDKGNLNFTFIVDRKLFDIKRQLSVVLSCVNENKIHAVASGRNDILADGKKFSGNAFYYKDDKAYHHGTILVDSNLENLTRYLTAPTEKIVSKGIDSVRSRVVNLKSLNTSVSIQSISDSMVKSFESEYGKAFSIIEPSEFDISSLVPKYSSWDWRFGQAPKFDISFEKRFGWGDFEICLTLRSGKIAASKIYSDALNVSIMHKIDGGLSGCEFKMASVIDSISSCAFTQDEKLIADDIVSLLLEKKHVF</sequence>
<proteinExistence type="predicted"/>
<dbReference type="SUPFAM" id="SSF82649">
    <property type="entry name" value="SufE/NifU"/>
    <property type="match status" value="1"/>
</dbReference>
<evidence type="ECO:0000256" key="7">
    <source>
        <dbReference type="ARBA" id="ARBA00048037"/>
    </source>
</evidence>
<dbReference type="SUPFAM" id="SSF55681">
    <property type="entry name" value="Class II aaRS and biotin synthetases"/>
    <property type="match status" value="1"/>
</dbReference>
<keyword evidence="6" id="KW-0067">ATP-binding</keyword>
<comment type="caution">
    <text evidence="9">The sequence shown here is derived from an EMBL/GenBank/DDBJ whole genome shotgun (WGS) entry which is preliminary data.</text>
</comment>
<organism evidence="9 10">
    <name type="scientific">Peptoclostridium litorale DSM 5388</name>
    <dbReference type="NCBI Taxonomy" id="1121324"/>
    <lineage>
        <taxon>Bacteria</taxon>
        <taxon>Bacillati</taxon>
        <taxon>Bacillota</taxon>
        <taxon>Clostridia</taxon>
        <taxon>Peptostreptococcales</taxon>
        <taxon>Peptoclostridiaceae</taxon>
        <taxon>Peptoclostridium</taxon>
    </lineage>
</organism>
<dbReference type="RefSeq" id="WP_242943745.1">
    <property type="nucleotide sequence ID" value="NZ_FSRH01000001.1"/>
</dbReference>
<evidence type="ECO:0000256" key="4">
    <source>
        <dbReference type="ARBA" id="ARBA00022598"/>
    </source>
</evidence>